<dbReference type="EMBL" id="DF238840">
    <property type="protein sequence ID" value="GAF25974.1"/>
    <property type="molecule type" value="Genomic_DNA"/>
</dbReference>
<dbReference type="NCBIfam" id="TIGR02605">
    <property type="entry name" value="CxxC_CxxC_SSSS"/>
    <property type="match status" value="1"/>
</dbReference>
<dbReference type="PANTHER" id="PTHR34404:SF2">
    <property type="entry name" value="CONSERVED SERINE RICH PROTEIN"/>
    <property type="match status" value="1"/>
</dbReference>
<dbReference type="SMART" id="SM00834">
    <property type="entry name" value="CxxC_CXXC_SSSS"/>
    <property type="match status" value="1"/>
</dbReference>
<feature type="region of interest" description="Disordered" evidence="1">
    <location>
        <begin position="70"/>
        <end position="91"/>
    </location>
</feature>
<evidence type="ECO:0000313" key="3">
    <source>
        <dbReference type="EMBL" id="GAF25974.1"/>
    </source>
</evidence>
<dbReference type="AlphaFoldDB" id="A0A0S6UEY1"/>
<proteinExistence type="predicted"/>
<evidence type="ECO:0000256" key="1">
    <source>
        <dbReference type="SAM" id="MobiDB-lite"/>
    </source>
</evidence>
<dbReference type="PANTHER" id="PTHR34404">
    <property type="entry name" value="REGULATORY PROTEIN, FMDB FAMILY"/>
    <property type="match status" value="1"/>
</dbReference>
<accession>A0A0S6UEY1</accession>
<name>A0A0S6UEY1_NEOTH</name>
<dbReference type="Proteomes" id="UP000063718">
    <property type="component" value="Unassembled WGS sequence"/>
</dbReference>
<organism evidence="3">
    <name type="scientific">Moorella thermoacetica Y72</name>
    <dbReference type="NCBI Taxonomy" id="1325331"/>
    <lineage>
        <taxon>Bacteria</taxon>
        <taxon>Bacillati</taxon>
        <taxon>Bacillota</taxon>
        <taxon>Clostridia</taxon>
        <taxon>Neomoorellales</taxon>
        <taxon>Neomoorellaceae</taxon>
        <taxon>Neomoorella</taxon>
    </lineage>
</organism>
<gene>
    <name evidence="3" type="ORF">MTY_1311</name>
</gene>
<feature type="domain" description="Putative regulatory protein FmdB zinc ribbon" evidence="2">
    <location>
        <begin position="13"/>
        <end position="52"/>
    </location>
</feature>
<protein>
    <submittedName>
        <fullName evidence="3">Uncharacterized protein conserved in bacteria</fullName>
    </submittedName>
</protein>
<reference evidence="3" key="1">
    <citation type="journal article" date="2014" name="Gene">
        <title>Genome-guided analysis of transformation efficiency and carbon dioxide assimilation by Moorella thermoacetica Y72.</title>
        <authorList>
            <person name="Tsukahara K."/>
            <person name="Kita A."/>
            <person name="Nakashimada Y."/>
            <person name="Hoshino T."/>
            <person name="Murakami K."/>
        </authorList>
    </citation>
    <scope>NUCLEOTIDE SEQUENCE [LARGE SCALE GENOMIC DNA]</scope>
    <source>
        <strain evidence="3">Y72</strain>
    </source>
</reference>
<dbReference type="Pfam" id="PF09723">
    <property type="entry name" value="Zn_ribbon_8"/>
    <property type="match status" value="1"/>
</dbReference>
<evidence type="ECO:0000259" key="2">
    <source>
        <dbReference type="SMART" id="SM00834"/>
    </source>
</evidence>
<sequence length="91" mass="10187">MLELNRPAEVVAMPVYEYRCAKCGVFEKEQRITAPPLTECPTCGGPVHRIISRNIGVIYKAGGFYTTENRSQEYKNKAKEESKTSEVSKAS</sequence>
<dbReference type="InterPro" id="IPR013429">
    <property type="entry name" value="Regulatory_FmdB_Zinc_ribbon"/>
</dbReference>